<name>D4G7P5_RIEPU</name>
<dbReference type="Gene3D" id="1.20.272.10">
    <property type="match status" value="1"/>
</dbReference>
<dbReference type="EC" id="2.7.7.7" evidence="1"/>
<evidence type="ECO:0000313" key="4">
    <source>
        <dbReference type="Proteomes" id="UP000001700"/>
    </source>
</evidence>
<dbReference type="InterPro" id="IPR008921">
    <property type="entry name" value="DNA_pol3_clamp-load_cplx_C"/>
</dbReference>
<dbReference type="SUPFAM" id="SSF48019">
    <property type="entry name" value="post-AAA+ oligomerization domain-like"/>
    <property type="match status" value="1"/>
</dbReference>
<dbReference type="Gene3D" id="3.40.50.300">
    <property type="entry name" value="P-loop containing nucleotide triphosphate hydrolases"/>
    <property type="match status" value="1"/>
</dbReference>
<protein>
    <recommendedName>
        <fullName evidence="1">DNA polymerase III subunit delta</fullName>
        <ecNumber evidence="1">2.7.7.7</ecNumber>
    </recommendedName>
</protein>
<dbReference type="RefSeq" id="WP_013087825.1">
    <property type="nucleotide sequence ID" value="NC_014109.1"/>
</dbReference>
<dbReference type="GO" id="GO:0006260">
    <property type="term" value="P:DNA replication"/>
    <property type="evidence" value="ECO:0007669"/>
    <property type="project" value="UniProtKB-UniRule"/>
</dbReference>
<dbReference type="GO" id="GO:0003677">
    <property type="term" value="F:DNA binding"/>
    <property type="evidence" value="ECO:0007669"/>
    <property type="project" value="InterPro"/>
</dbReference>
<organism evidence="3 4">
    <name type="scientific">Riesia pediculicola (strain USDA)</name>
    <dbReference type="NCBI Taxonomy" id="515618"/>
    <lineage>
        <taxon>Bacteria</taxon>
        <taxon>Pseudomonadati</taxon>
        <taxon>Pseudomonadota</taxon>
        <taxon>Gammaproteobacteria</taxon>
        <taxon>Enterobacterales</taxon>
        <taxon>Enterobacteriaceae</taxon>
        <taxon>Candidatus Riesia</taxon>
    </lineage>
</organism>
<evidence type="ECO:0000259" key="2">
    <source>
        <dbReference type="Pfam" id="PF14840"/>
    </source>
</evidence>
<keyword evidence="4" id="KW-1185">Reference proteome</keyword>
<dbReference type="InterPro" id="IPR005790">
    <property type="entry name" value="DNA_polIII_delta"/>
</dbReference>
<dbReference type="NCBIfam" id="TIGR01128">
    <property type="entry name" value="holA"/>
    <property type="match status" value="1"/>
</dbReference>
<dbReference type="Pfam" id="PF14840">
    <property type="entry name" value="DNA_pol3_delt_C"/>
    <property type="match status" value="1"/>
</dbReference>
<dbReference type="AlphaFoldDB" id="D4G7P5"/>
<dbReference type="KEGG" id="rip:RIEPE_0084"/>
<dbReference type="InterPro" id="IPR032780">
    <property type="entry name" value="DNA_pol3_delt_C"/>
</dbReference>
<dbReference type="GO" id="GO:0003887">
    <property type="term" value="F:DNA-directed DNA polymerase activity"/>
    <property type="evidence" value="ECO:0007669"/>
    <property type="project" value="UniProtKB-UniRule"/>
</dbReference>
<sequence>MNIIYPENISKNLKNKISRNYFLFGENLFLIRKSIKSILRILSPKNIYEIKRFRLISEIDLKKIIEYLSFQNLFYTGKIIIINVLNESFFLSSLENLINRSSPSWNQNLILIMIFKRLYMARKIRSRFESFTKIHQEKIIDCSEPNRSRLFKIVKHQMESRSIWLDLESIDFILDQVKDLTKIERIFRKLSNFFLNKTITINQIKNFLRNEVSRSISEEDIIYELLLGKIEKTWRKVESLKKKENDIFKLIKSIQNRLILLFFLKYETIKESSTFFISERVNRRFQEKYESYIKKIDQNFILSLMKVIARSELFLKNNDQEMIWLELERIIILFANQKRSKNDT</sequence>
<dbReference type="GO" id="GO:0009360">
    <property type="term" value="C:DNA polymerase III complex"/>
    <property type="evidence" value="ECO:0007669"/>
    <property type="project" value="UniProtKB-UniRule"/>
</dbReference>
<reference evidence="3" key="1">
    <citation type="submission" date="2008-05" db="EMBL/GenBank/DDBJ databases">
        <title>Genome sequence of Riesia pediculicola USDA.</title>
        <authorList>
            <person name="Kirkness E.F."/>
        </authorList>
    </citation>
    <scope>NUCLEOTIDE SEQUENCE [LARGE SCALE GENOMIC DNA]</scope>
    <source>
        <strain evidence="3">USDA</strain>
    </source>
</reference>
<feature type="domain" description="DNA polymerase III subunit delta C-terminal" evidence="2">
    <location>
        <begin position="224"/>
        <end position="336"/>
    </location>
</feature>
<dbReference type="EMBL" id="CP001085">
    <property type="protein sequence ID" value="ADD79845.1"/>
    <property type="molecule type" value="Genomic_DNA"/>
</dbReference>
<dbReference type="Proteomes" id="UP000001700">
    <property type="component" value="Chromosome"/>
</dbReference>
<dbReference type="eggNOG" id="COG1466">
    <property type="taxonomic scope" value="Bacteria"/>
</dbReference>
<proteinExistence type="predicted"/>
<dbReference type="STRING" id="515618.RIEPE_0084"/>
<accession>D4G7P5</accession>
<dbReference type="HOGENOM" id="CLU_806277_0_0_6"/>
<evidence type="ECO:0000256" key="1">
    <source>
        <dbReference type="NCBIfam" id="TIGR01128"/>
    </source>
</evidence>
<dbReference type="SUPFAM" id="SSF52540">
    <property type="entry name" value="P-loop containing nucleoside triphosphate hydrolases"/>
    <property type="match status" value="1"/>
</dbReference>
<dbReference type="InterPro" id="IPR027417">
    <property type="entry name" value="P-loop_NTPase"/>
</dbReference>
<evidence type="ECO:0000313" key="3">
    <source>
        <dbReference type="EMBL" id="ADD79845.1"/>
    </source>
</evidence>
<gene>
    <name evidence="3" type="ordered locus">RIEPE_0084</name>
</gene>